<dbReference type="Proteomes" id="UP000057737">
    <property type="component" value="Unassembled WGS sequence"/>
</dbReference>
<organism evidence="1 2">
    <name type="scientific">Bradyrhizobium macuxiense</name>
    <dbReference type="NCBI Taxonomy" id="1755647"/>
    <lineage>
        <taxon>Bacteria</taxon>
        <taxon>Pseudomonadati</taxon>
        <taxon>Pseudomonadota</taxon>
        <taxon>Alphaproteobacteria</taxon>
        <taxon>Hyphomicrobiales</taxon>
        <taxon>Nitrobacteraceae</taxon>
        <taxon>Bradyrhizobium</taxon>
    </lineage>
</organism>
<accession>A0A109JGM7</accession>
<dbReference type="EMBL" id="LNCU01000107">
    <property type="protein sequence ID" value="KWV48493.1"/>
    <property type="molecule type" value="Genomic_DNA"/>
</dbReference>
<dbReference type="AlphaFoldDB" id="A0A109JGM7"/>
<evidence type="ECO:0000313" key="2">
    <source>
        <dbReference type="Proteomes" id="UP000057737"/>
    </source>
</evidence>
<proteinExistence type="predicted"/>
<comment type="caution">
    <text evidence="1">The sequence shown here is derived from an EMBL/GenBank/DDBJ whole genome shotgun (WGS) entry which is preliminary data.</text>
</comment>
<protein>
    <submittedName>
        <fullName evidence="1">Uncharacterized protein</fullName>
    </submittedName>
</protein>
<gene>
    <name evidence="1" type="ORF">AS156_18660</name>
</gene>
<keyword evidence="2" id="KW-1185">Reference proteome</keyword>
<sequence length="117" mass="13495">MLRDERWTETQIGTASLQGAIDLVGRHVIVRKPPHVKHMGHQRLDIGAVQVARNDQRTGICGCQFLLQRFPLCFRYEIRLANDDPVRIAQLRTKLWPFGLDLGIKRVDDSYDAIEMK</sequence>
<evidence type="ECO:0000313" key="1">
    <source>
        <dbReference type="EMBL" id="KWV48493.1"/>
    </source>
</evidence>
<reference evidence="1 2" key="1">
    <citation type="submission" date="2015-11" db="EMBL/GenBank/DDBJ databases">
        <title>Draft Genome Sequence of the Strain BR 10303 (Bradyrhizobium sp.) isolated from nodules of Centrolobium paraense.</title>
        <authorList>
            <person name="Zelli J.E."/>
            <person name="Simoes-Araujo J.L."/>
            <person name="Barauna A.C."/>
            <person name="Silva K."/>
        </authorList>
    </citation>
    <scope>NUCLEOTIDE SEQUENCE [LARGE SCALE GENOMIC DNA]</scope>
    <source>
        <strain evidence="1 2">BR 10303</strain>
    </source>
</reference>
<name>A0A109JGM7_9BRAD</name>